<dbReference type="EMBL" id="JXQQ01000010">
    <property type="protein sequence ID" value="KIQ35272.1"/>
    <property type="molecule type" value="Genomic_DNA"/>
</dbReference>
<evidence type="ECO:0000313" key="3">
    <source>
        <dbReference type="Proteomes" id="UP000032067"/>
    </source>
</evidence>
<comment type="caution">
    <text evidence="2">The sequence shown here is derived from an EMBL/GenBank/DDBJ whole genome shotgun (WGS) entry which is preliminary data.</text>
</comment>
<protein>
    <submittedName>
        <fullName evidence="2">Uncharacterized protein</fullName>
    </submittedName>
</protein>
<dbReference type="RefSeq" id="WP_042577674.1">
    <property type="nucleotide sequence ID" value="NZ_JXQQ01000010.1"/>
</dbReference>
<feature type="region of interest" description="Disordered" evidence="1">
    <location>
        <begin position="1"/>
        <end position="22"/>
    </location>
</feature>
<dbReference type="Proteomes" id="UP000032067">
    <property type="component" value="Unassembled WGS sequence"/>
</dbReference>
<evidence type="ECO:0000256" key="1">
    <source>
        <dbReference type="SAM" id="MobiDB-lite"/>
    </source>
</evidence>
<name>A0A0D0LAG8_VARPD</name>
<feature type="compositionally biased region" description="Basic residues" evidence="1">
    <location>
        <begin position="1"/>
        <end position="10"/>
    </location>
</feature>
<organism evidence="2 3">
    <name type="scientific">Variovorax paradoxus</name>
    <dbReference type="NCBI Taxonomy" id="34073"/>
    <lineage>
        <taxon>Bacteria</taxon>
        <taxon>Pseudomonadati</taxon>
        <taxon>Pseudomonadota</taxon>
        <taxon>Betaproteobacteria</taxon>
        <taxon>Burkholderiales</taxon>
        <taxon>Comamonadaceae</taxon>
        <taxon>Variovorax</taxon>
    </lineage>
</organism>
<reference evidence="2 3" key="1">
    <citation type="submission" date="2014-12" db="EMBL/GenBank/DDBJ databases">
        <title>16Stimator: statistical estimation of ribosomal gene copy numbers from draft genome assemblies.</title>
        <authorList>
            <person name="Perisin M.A."/>
            <person name="Vetter M."/>
            <person name="Gilbert J.A."/>
            <person name="Bergelson J."/>
        </authorList>
    </citation>
    <scope>NUCLEOTIDE SEQUENCE [LARGE SCALE GENOMIC DNA]</scope>
    <source>
        <strain evidence="2 3">MEDvA23</strain>
    </source>
</reference>
<feature type="region of interest" description="Disordered" evidence="1">
    <location>
        <begin position="61"/>
        <end position="83"/>
    </location>
</feature>
<accession>A0A0D0LAG8</accession>
<evidence type="ECO:0000313" key="2">
    <source>
        <dbReference type="EMBL" id="KIQ35272.1"/>
    </source>
</evidence>
<proteinExistence type="predicted"/>
<dbReference type="AlphaFoldDB" id="A0A0D0LAG8"/>
<sequence length="122" mass="12878">MDNHFYHRSARAPAEPPAPPVQTTVSAAMARRDAELAVAVETLRKAVNDVRLELSGLVNAVDPAGAGKNAGRPARPTADEQASDLARQIHDVVGELAALQASIARATRRVRRRAAQDIGGPS</sequence>
<gene>
    <name evidence="2" type="ORF">RT97_05015</name>
</gene>